<dbReference type="SUPFAM" id="SSF49785">
    <property type="entry name" value="Galactose-binding domain-like"/>
    <property type="match status" value="2"/>
</dbReference>
<dbReference type="FunFam" id="2.102.20.10:FF:000001">
    <property type="entry name" value="Beta-galactosidase A"/>
    <property type="match status" value="1"/>
</dbReference>
<keyword evidence="6" id="KW-0325">Glycoprotein</keyword>
<dbReference type="PRINTS" id="PR00742">
    <property type="entry name" value="GLHYDRLASE35"/>
</dbReference>
<name>A0AA38RFN0_9PEZI</name>
<keyword evidence="5 11" id="KW-0378">Hydrolase</keyword>
<evidence type="ECO:0000256" key="3">
    <source>
        <dbReference type="ARBA" id="ARBA00012756"/>
    </source>
</evidence>
<keyword evidence="12" id="KW-1185">Reference proteome</keyword>
<dbReference type="EMBL" id="JANBVN010000139">
    <property type="protein sequence ID" value="KAJ9138797.1"/>
    <property type="molecule type" value="Genomic_DNA"/>
</dbReference>
<dbReference type="InterPro" id="IPR037110">
    <property type="entry name" value="Betagal_dom2_sf"/>
</dbReference>
<evidence type="ECO:0000313" key="11">
    <source>
        <dbReference type="EMBL" id="KAJ9138797.1"/>
    </source>
</evidence>
<dbReference type="Pfam" id="PF01301">
    <property type="entry name" value="Glyco_hydro_35"/>
    <property type="match status" value="1"/>
</dbReference>
<dbReference type="SUPFAM" id="SSF51445">
    <property type="entry name" value="(Trans)glycosidases"/>
    <property type="match status" value="1"/>
</dbReference>
<evidence type="ECO:0000256" key="9">
    <source>
        <dbReference type="SAM" id="SignalP"/>
    </source>
</evidence>
<dbReference type="InterPro" id="IPR018954">
    <property type="entry name" value="Betagal_dom2"/>
</dbReference>
<dbReference type="Gene3D" id="3.20.20.80">
    <property type="entry name" value="Glycosidases"/>
    <property type="match status" value="1"/>
</dbReference>
<dbReference type="Pfam" id="PF13363">
    <property type="entry name" value="BetaGal_dom3"/>
    <property type="match status" value="1"/>
</dbReference>
<dbReference type="PANTHER" id="PTHR23421">
    <property type="entry name" value="BETA-GALACTOSIDASE RELATED"/>
    <property type="match status" value="1"/>
</dbReference>
<keyword evidence="7" id="KW-0326">Glycosidase</keyword>
<evidence type="ECO:0000256" key="5">
    <source>
        <dbReference type="ARBA" id="ARBA00022801"/>
    </source>
</evidence>
<dbReference type="GO" id="GO:0004565">
    <property type="term" value="F:beta-galactosidase activity"/>
    <property type="evidence" value="ECO:0007669"/>
    <property type="project" value="UniProtKB-EC"/>
</dbReference>
<dbReference type="InterPro" id="IPR036833">
    <property type="entry name" value="BetaGal_dom3_sf"/>
</dbReference>
<feature type="domain" description="Beta-galactosidase" evidence="10">
    <location>
        <begin position="401"/>
        <end position="587"/>
    </location>
</feature>
<evidence type="ECO:0000256" key="6">
    <source>
        <dbReference type="ARBA" id="ARBA00023180"/>
    </source>
</evidence>
<feature type="chain" id="PRO_5041336678" description="beta-galactosidase" evidence="9">
    <location>
        <begin position="23"/>
        <end position="1043"/>
    </location>
</feature>
<dbReference type="FunFam" id="3.20.20.80:FF:000040">
    <property type="entry name" value="Beta-galactosidase A"/>
    <property type="match status" value="1"/>
</dbReference>
<dbReference type="Gene3D" id="2.102.20.10">
    <property type="entry name" value="Beta-galactosidase, domain 2"/>
    <property type="match status" value="1"/>
</dbReference>
<dbReference type="SUPFAM" id="SSF51011">
    <property type="entry name" value="Glycosyl hydrolase domain"/>
    <property type="match status" value="1"/>
</dbReference>
<evidence type="ECO:0000256" key="7">
    <source>
        <dbReference type="ARBA" id="ARBA00023295"/>
    </source>
</evidence>
<keyword evidence="4 9" id="KW-0732">Signal</keyword>
<dbReference type="SUPFAM" id="SSF117100">
    <property type="entry name" value="Beta-galactosidase LacA, domain 3"/>
    <property type="match status" value="1"/>
</dbReference>
<dbReference type="InterPro" id="IPR031330">
    <property type="entry name" value="Gly_Hdrlase_35_cat"/>
</dbReference>
<dbReference type="SMART" id="SM01029">
    <property type="entry name" value="BetaGal_dom2"/>
    <property type="match status" value="1"/>
</dbReference>
<dbReference type="InterPro" id="IPR025300">
    <property type="entry name" value="BetaGal_jelly_roll_dom"/>
</dbReference>
<comment type="caution">
    <text evidence="11">The sequence shown here is derived from an EMBL/GenBank/DDBJ whole genome shotgun (WGS) entry which is preliminary data.</text>
</comment>
<comment type="similarity">
    <text evidence="2 8">Belongs to the glycosyl hydrolase 35 family.</text>
</comment>
<dbReference type="Proteomes" id="UP001174691">
    <property type="component" value="Unassembled WGS sequence"/>
</dbReference>
<dbReference type="Pfam" id="PF10435">
    <property type="entry name" value="BetaGal_dom2"/>
    <property type="match status" value="1"/>
</dbReference>
<dbReference type="EC" id="3.2.1.23" evidence="3"/>
<dbReference type="Pfam" id="PF13364">
    <property type="entry name" value="BetaGal_ABD2"/>
    <property type="match status" value="2"/>
</dbReference>
<evidence type="ECO:0000256" key="4">
    <source>
        <dbReference type="ARBA" id="ARBA00022729"/>
    </source>
</evidence>
<comment type="catalytic activity">
    <reaction evidence="1">
        <text>Hydrolysis of terminal non-reducing beta-D-galactose residues in beta-D-galactosides.</text>
        <dbReference type="EC" id="3.2.1.23"/>
    </reaction>
</comment>
<dbReference type="Gene3D" id="2.60.390.10">
    <property type="entry name" value="Beta-galactosidase, domain 3"/>
    <property type="match status" value="1"/>
</dbReference>
<proteinExistence type="inferred from homology"/>
<organism evidence="11 12">
    <name type="scientific">Coniochaeta hoffmannii</name>
    <dbReference type="NCBI Taxonomy" id="91930"/>
    <lineage>
        <taxon>Eukaryota</taxon>
        <taxon>Fungi</taxon>
        <taxon>Dikarya</taxon>
        <taxon>Ascomycota</taxon>
        <taxon>Pezizomycotina</taxon>
        <taxon>Sordariomycetes</taxon>
        <taxon>Sordariomycetidae</taxon>
        <taxon>Coniochaetales</taxon>
        <taxon>Coniochaetaceae</taxon>
        <taxon>Coniochaeta</taxon>
    </lineage>
</organism>
<evidence type="ECO:0000259" key="10">
    <source>
        <dbReference type="SMART" id="SM01029"/>
    </source>
</evidence>
<dbReference type="InterPro" id="IPR025972">
    <property type="entry name" value="BetaGal_dom3"/>
</dbReference>
<dbReference type="InterPro" id="IPR001944">
    <property type="entry name" value="Glycoside_Hdrlase_35"/>
</dbReference>
<accession>A0AA38RFN0</accession>
<reference evidence="11" key="1">
    <citation type="submission" date="2022-07" db="EMBL/GenBank/DDBJ databases">
        <title>Fungi with potential for degradation of polypropylene.</title>
        <authorList>
            <person name="Gostincar C."/>
        </authorList>
    </citation>
    <scope>NUCLEOTIDE SEQUENCE</scope>
    <source>
        <strain evidence="11">EXF-13287</strain>
    </source>
</reference>
<dbReference type="InterPro" id="IPR017853">
    <property type="entry name" value="GH"/>
</dbReference>
<dbReference type="InterPro" id="IPR008979">
    <property type="entry name" value="Galactose-bd-like_sf"/>
</dbReference>
<gene>
    <name evidence="11" type="ORF">NKR19_g7687</name>
</gene>
<dbReference type="AlphaFoldDB" id="A0AA38RFN0"/>
<sequence>MVSCCGILRAIPVLLAASAALAQNLTSQWPLHSDGLTDLVEWDHYSFVVNGQRLFVFSGEFHYWRLPVPELWKDLLEKVKAAGFNAFSIYNHWGYHEASPGVLDFETGAHNFTAILKLAKDLGMYMIVRPGPYVNAETNAGGFPLWLTTGAYGELRTSDPLYANAWKAYWSTISEIYKPHLITNGGNVVLFQIENELNGQWKDIAKKTPNPPIDDYMQELEDVARANGIDIPLTHNAPNMFGYSWSKDFSNETGNVDVVGLDSYPSCWSCNLSECTSTNGEYVAYQVADYVGYFEKQSSTQPNFMPEFQGGSYNPWGGPEGGCPGDIGADFANLFYRNLIYQRVTAISLYMLFGGTNWGWLAAPVVASSYDYSSPVSENRAIGSKYYETKLLTLFTRSAKDLAKTERAGNGTSYTSNMAITTAELRNPDTNAAFYVVMHAYSPSSTLETFKLNVNISEGTLTIPQYGGSILINGHQAKVLVTDFAYGSKMLLYSTAEVVTYAVIDKKEILVLWLPAGESGEFATRGATSGKVTSLDGSTNETSSSVNFHPGLHNVTVSYTQNPGMTVVDLDDGTRVVLLDRTAAYKFWVPTLSNDPMVPANDTVLVQGPYLVRAAVMNKATKTLELTGDSEANETALYVFAPGSVCSVSWNGKKLAITATSGGLLKASFDAPGSYILPSLGPWKSHDSLPEISATYNASSAAWIEANHRTTPNAMKPDTNNPVLYVDDYGIHVGNHIYRATFPSTPTPPTGVALNITGGNAFGYSAWLNSHYIGSYLGLSYSGIGAITLSFANASLTTDGTDNTLLVVMDNSGHDLRDAAVNPRGITNATLLGPSDRSVGGPGYVFTAWKIAGSAGGGERESVDPVRGPLNEGGLYTERVGAHLPGFPDGDWTPETGATLAVPGAGVRVFRAVVPLRVPDGLDVSVSFRLRAPDGGATNSSSGFRPTVEGYSNRVRALLFVNGYQYGRFNPYIGNQVDFPVPPGILDYDGDNTIAVTVWSQSAEGAEVKVEWNLDYVHASSFDMKFDGAYLRPGWTRDRLSYA</sequence>
<dbReference type="Gene3D" id="2.60.120.260">
    <property type="entry name" value="Galactose-binding domain-like"/>
    <property type="match status" value="2"/>
</dbReference>
<dbReference type="GO" id="GO:0005975">
    <property type="term" value="P:carbohydrate metabolic process"/>
    <property type="evidence" value="ECO:0007669"/>
    <property type="project" value="InterPro"/>
</dbReference>
<evidence type="ECO:0000256" key="1">
    <source>
        <dbReference type="ARBA" id="ARBA00001412"/>
    </source>
</evidence>
<evidence type="ECO:0000256" key="2">
    <source>
        <dbReference type="ARBA" id="ARBA00009809"/>
    </source>
</evidence>
<protein>
    <recommendedName>
        <fullName evidence="3">beta-galactosidase</fullName>
        <ecNumber evidence="3">3.2.1.23</ecNumber>
    </recommendedName>
</protein>
<evidence type="ECO:0000256" key="8">
    <source>
        <dbReference type="RuleBase" id="RU003679"/>
    </source>
</evidence>
<feature type="signal peptide" evidence="9">
    <location>
        <begin position="1"/>
        <end position="22"/>
    </location>
</feature>
<evidence type="ECO:0000313" key="12">
    <source>
        <dbReference type="Proteomes" id="UP001174691"/>
    </source>
</evidence>